<dbReference type="GO" id="GO:0046983">
    <property type="term" value="F:protein dimerization activity"/>
    <property type="evidence" value="ECO:0007669"/>
    <property type="project" value="InterPro"/>
</dbReference>
<dbReference type="PANTHER" id="PTHR11514">
    <property type="entry name" value="MYC"/>
    <property type="match status" value="1"/>
</dbReference>
<dbReference type="InterPro" id="IPR025610">
    <property type="entry name" value="MYC/MYB_N"/>
</dbReference>
<gene>
    <name evidence="9" type="ORF">ZIOFF_055066</name>
</gene>
<keyword evidence="10" id="KW-1185">Reference proteome</keyword>
<evidence type="ECO:0000256" key="3">
    <source>
        <dbReference type="ARBA" id="ARBA00023163"/>
    </source>
</evidence>
<proteinExistence type="predicted"/>
<keyword evidence="4 5" id="KW-0539">Nucleus</keyword>
<evidence type="ECO:0000256" key="7">
    <source>
        <dbReference type="SAM" id="MobiDB-lite"/>
    </source>
</evidence>
<evidence type="ECO:0000256" key="4">
    <source>
        <dbReference type="ARBA" id="ARBA00023242"/>
    </source>
</evidence>
<feature type="compositionally biased region" description="Low complexity" evidence="7">
    <location>
        <begin position="43"/>
        <end position="58"/>
    </location>
</feature>
<evidence type="ECO:0000256" key="5">
    <source>
        <dbReference type="RuleBase" id="RU369104"/>
    </source>
</evidence>
<feature type="region of interest" description="Disordered" evidence="7">
    <location>
        <begin position="326"/>
        <end position="393"/>
    </location>
</feature>
<sequence>MSLWPPHDSASGMVPFLSSASTAADSRDVRWLRPAQPPVPVPSSSCSTSSSQTTMTSSAGPHLIPENLQQRLHSLIEYAGETWTYAIFWQSSGGGSPVLSWGDGYYKGCEEDKRNGASTTPEEKEHRKHVLRELNALISGSVDEGVDEEVTDTEWFFLVSMTQNFAAGASLPGQVLLAGSPAWISGEYSMTVAPCERVRQARAFGLRTIACVPLGGGCGVVELGSTHEISQSPEILSKLRYLFTHSGAVRPEAGSWPPAPPQAMELGFVAEPSMPWPPMAPKPSSRIEKPTTSGLTETLVPSHMTQDLNFTASDCEALYIDKHTSFEGPKNSSASTATPMPEEGNCGLFGGDSDQSDLEASVREVTSVAAATDPEKPRPKKRGRKPANGREVPLDHVEAERQRREKLNQRFYALRAVVPNVSKMDKASLLADAIAYINELRIKAETLESEKKTLDSKLNRTNRESTTTAKDAAAEVEVKVLGREAMIVVECDRRREAAARVMVALRELDVEVSYANVTVVKDLMILQATVEMTRRFYSQEQIKDALYVALFQPI</sequence>
<comment type="caution">
    <text evidence="9">The sequence shown here is derived from an EMBL/GenBank/DDBJ whole genome shotgun (WGS) entry which is preliminary data.</text>
</comment>
<feature type="coiled-coil region" evidence="6">
    <location>
        <begin position="430"/>
        <end position="464"/>
    </location>
</feature>
<feature type="region of interest" description="Disordered" evidence="7">
    <location>
        <begin position="33"/>
        <end position="62"/>
    </location>
</feature>
<reference evidence="9 10" key="1">
    <citation type="submission" date="2020-08" db="EMBL/GenBank/DDBJ databases">
        <title>Plant Genome Project.</title>
        <authorList>
            <person name="Zhang R.-G."/>
        </authorList>
    </citation>
    <scope>NUCLEOTIDE SEQUENCE [LARGE SCALE GENOMIC DNA]</scope>
    <source>
        <tissue evidence="9">Rhizome</tissue>
    </source>
</reference>
<evidence type="ECO:0000259" key="8">
    <source>
        <dbReference type="PROSITE" id="PS50888"/>
    </source>
</evidence>
<dbReference type="InterPro" id="IPR054502">
    <property type="entry name" value="bHLH-TF_ACT-like_plant"/>
</dbReference>
<evidence type="ECO:0000256" key="1">
    <source>
        <dbReference type="ARBA" id="ARBA00004123"/>
    </source>
</evidence>
<keyword evidence="3 5" id="KW-0804">Transcription</keyword>
<dbReference type="Pfam" id="PF14215">
    <property type="entry name" value="bHLH-MYC_N"/>
    <property type="match status" value="1"/>
</dbReference>
<dbReference type="EMBL" id="JACMSC010000015">
    <property type="protein sequence ID" value="KAG6486490.1"/>
    <property type="molecule type" value="Genomic_DNA"/>
</dbReference>
<evidence type="ECO:0000256" key="2">
    <source>
        <dbReference type="ARBA" id="ARBA00023015"/>
    </source>
</evidence>
<dbReference type="Pfam" id="PF22754">
    <property type="entry name" value="bHLH-TF_ACT-like_plant"/>
    <property type="match status" value="1"/>
</dbReference>
<accession>A0A8J5FGW5</accession>
<evidence type="ECO:0000313" key="10">
    <source>
        <dbReference type="Proteomes" id="UP000734854"/>
    </source>
</evidence>
<dbReference type="PANTHER" id="PTHR11514:SF43">
    <property type="entry name" value="TRANSCRIPTION FACTOR MYC2"/>
    <property type="match status" value="1"/>
</dbReference>
<feature type="domain" description="BHLH" evidence="8">
    <location>
        <begin position="391"/>
        <end position="440"/>
    </location>
</feature>
<dbReference type="InterPro" id="IPR045084">
    <property type="entry name" value="AIB/MYC-like"/>
</dbReference>
<name>A0A8J5FGW5_ZINOF</name>
<protein>
    <recommendedName>
        <fullName evidence="5">Transcription factor</fullName>
        <shortName evidence="5">bHLH transcription factor</shortName>
    </recommendedName>
    <alternativeName>
        <fullName evidence="5">Basic helix-loop-helix protein</fullName>
    </alternativeName>
</protein>
<keyword evidence="6" id="KW-0175">Coiled coil</keyword>
<comment type="subcellular location">
    <subcellularLocation>
        <location evidence="1 5">Nucleus</location>
    </subcellularLocation>
</comment>
<feature type="compositionally biased region" description="Basic residues" evidence="7">
    <location>
        <begin position="378"/>
        <end position="387"/>
    </location>
</feature>
<dbReference type="Proteomes" id="UP000734854">
    <property type="component" value="Unassembled WGS sequence"/>
</dbReference>
<dbReference type="GO" id="GO:0000976">
    <property type="term" value="F:transcription cis-regulatory region binding"/>
    <property type="evidence" value="ECO:0007669"/>
    <property type="project" value="TreeGrafter"/>
</dbReference>
<keyword evidence="2 5" id="KW-0805">Transcription regulation</keyword>
<evidence type="ECO:0000313" key="9">
    <source>
        <dbReference type="EMBL" id="KAG6486490.1"/>
    </source>
</evidence>
<organism evidence="9 10">
    <name type="scientific">Zingiber officinale</name>
    <name type="common">Ginger</name>
    <name type="synonym">Amomum zingiber</name>
    <dbReference type="NCBI Taxonomy" id="94328"/>
    <lineage>
        <taxon>Eukaryota</taxon>
        <taxon>Viridiplantae</taxon>
        <taxon>Streptophyta</taxon>
        <taxon>Embryophyta</taxon>
        <taxon>Tracheophyta</taxon>
        <taxon>Spermatophyta</taxon>
        <taxon>Magnoliopsida</taxon>
        <taxon>Liliopsida</taxon>
        <taxon>Zingiberales</taxon>
        <taxon>Zingiberaceae</taxon>
        <taxon>Zingiber</taxon>
    </lineage>
</organism>
<dbReference type="AlphaFoldDB" id="A0A8J5FGW5"/>
<dbReference type="InterPro" id="IPR011598">
    <property type="entry name" value="bHLH_dom"/>
</dbReference>
<dbReference type="GO" id="GO:0003700">
    <property type="term" value="F:DNA-binding transcription factor activity"/>
    <property type="evidence" value="ECO:0007669"/>
    <property type="project" value="InterPro"/>
</dbReference>
<dbReference type="Pfam" id="PF00010">
    <property type="entry name" value="HLH"/>
    <property type="match status" value="1"/>
</dbReference>
<dbReference type="SMART" id="SM00353">
    <property type="entry name" value="HLH"/>
    <property type="match status" value="1"/>
</dbReference>
<dbReference type="PROSITE" id="PS50888">
    <property type="entry name" value="BHLH"/>
    <property type="match status" value="1"/>
</dbReference>
<dbReference type="OrthoDB" id="1926382at2759"/>
<dbReference type="CDD" id="cd11449">
    <property type="entry name" value="bHLH_AtAIB_like"/>
    <property type="match status" value="1"/>
</dbReference>
<evidence type="ECO:0000256" key="6">
    <source>
        <dbReference type="SAM" id="Coils"/>
    </source>
</evidence>
<dbReference type="GO" id="GO:0005634">
    <property type="term" value="C:nucleus"/>
    <property type="evidence" value="ECO:0007669"/>
    <property type="project" value="UniProtKB-SubCell"/>
</dbReference>